<evidence type="ECO:0000313" key="3">
    <source>
        <dbReference type="EMBL" id="TYA69974.1"/>
    </source>
</evidence>
<accession>A0A5D0HF09</accession>
<dbReference type="Proteomes" id="UP000323930">
    <property type="component" value="Unassembled WGS sequence"/>
</dbReference>
<evidence type="ECO:0000256" key="1">
    <source>
        <dbReference type="ARBA" id="ARBA00023125"/>
    </source>
</evidence>
<dbReference type="EMBL" id="VSDQ01000729">
    <property type="protein sequence ID" value="TYA69974.1"/>
    <property type="molecule type" value="Genomic_DNA"/>
</dbReference>
<dbReference type="InterPro" id="IPR011010">
    <property type="entry name" value="DNA_brk_join_enz"/>
</dbReference>
<sequence length="436" mass="50462">MATVNFLYRSTKLKAPLTLRLLYRHNDTDHVFSSKVKYEVEKDYWKKHFKNTKDAQLKKQQLEVNTELQNIENHILGAFKETDINDISKEWLTHQVHLYYNPSTEHNFSEYTIDVIQQIINEAPTRENGKGGIGLGTCRINAYKRLKELFNEFQGKRKIKIKELNSNKFNEIKTWLLETKNYSSTYSTKKLSDLKGICKYAKGKGIDVAIDLDSIKTKQASAYDDDMDVIALTAQEIEKIENTELTSKALINARKWLILGCYTGQRGQALTTRITEENFKPYGEDLIIKIIQKKGNIPINIPVLPKVREIFENGLPYTVSIQKLNKHYKEIGEKAGIDDMIMGRIQEKGRRGVKKLRPKYKYLSTHVGRRTFASLHYGEMPTPLIMKVTGHKKESTFLNYINQAEDTHIGAFLEYYKTKGLKERKEPKLTVIKEAN</sequence>
<dbReference type="InterPro" id="IPR010998">
    <property type="entry name" value="Integrase_recombinase_N"/>
</dbReference>
<organism evidence="3 4">
    <name type="scientific">Seonamhaeicola marinus</name>
    <dbReference type="NCBI Taxonomy" id="1912246"/>
    <lineage>
        <taxon>Bacteria</taxon>
        <taxon>Pseudomonadati</taxon>
        <taxon>Bacteroidota</taxon>
        <taxon>Flavobacteriia</taxon>
        <taxon>Flavobacteriales</taxon>
        <taxon>Flavobacteriaceae</taxon>
    </lineage>
</organism>
<dbReference type="GO" id="GO:0006310">
    <property type="term" value="P:DNA recombination"/>
    <property type="evidence" value="ECO:0007669"/>
    <property type="project" value="UniProtKB-KW"/>
</dbReference>
<gene>
    <name evidence="3" type="ORF">FUA24_22050</name>
</gene>
<dbReference type="Gene3D" id="1.10.443.10">
    <property type="entry name" value="Intergrase catalytic core"/>
    <property type="match status" value="1"/>
</dbReference>
<dbReference type="GO" id="GO:0003677">
    <property type="term" value="F:DNA binding"/>
    <property type="evidence" value="ECO:0007669"/>
    <property type="project" value="UniProtKB-KW"/>
</dbReference>
<dbReference type="RefSeq" id="WP_148545248.1">
    <property type="nucleotide sequence ID" value="NZ_VSDQ01000729.1"/>
</dbReference>
<dbReference type="OrthoDB" id="1493636at2"/>
<keyword evidence="2" id="KW-0233">DNA recombination</keyword>
<dbReference type="GO" id="GO:0015074">
    <property type="term" value="P:DNA integration"/>
    <property type="evidence" value="ECO:0007669"/>
    <property type="project" value="InterPro"/>
</dbReference>
<reference evidence="3 4" key="1">
    <citation type="submission" date="2019-08" db="EMBL/GenBank/DDBJ databases">
        <title>Seonamhaeicola sediminis sp. nov., isolated from marine sediment.</title>
        <authorList>
            <person name="Cao W.R."/>
        </authorList>
    </citation>
    <scope>NUCLEOTIDE SEQUENCE [LARGE SCALE GENOMIC DNA]</scope>
    <source>
        <strain evidence="3 4">B011</strain>
    </source>
</reference>
<evidence type="ECO:0000256" key="2">
    <source>
        <dbReference type="ARBA" id="ARBA00023172"/>
    </source>
</evidence>
<dbReference type="SUPFAM" id="SSF56349">
    <property type="entry name" value="DNA breaking-rejoining enzymes"/>
    <property type="match status" value="1"/>
</dbReference>
<protein>
    <submittedName>
        <fullName evidence="3">Uncharacterized protein</fullName>
    </submittedName>
</protein>
<comment type="caution">
    <text evidence="3">The sequence shown here is derived from an EMBL/GenBank/DDBJ whole genome shotgun (WGS) entry which is preliminary data.</text>
</comment>
<proteinExistence type="predicted"/>
<dbReference type="Gene3D" id="1.10.150.130">
    <property type="match status" value="1"/>
</dbReference>
<keyword evidence="1" id="KW-0238">DNA-binding</keyword>
<name>A0A5D0HF09_9FLAO</name>
<evidence type="ECO:0000313" key="4">
    <source>
        <dbReference type="Proteomes" id="UP000323930"/>
    </source>
</evidence>
<dbReference type="AlphaFoldDB" id="A0A5D0HF09"/>
<keyword evidence="4" id="KW-1185">Reference proteome</keyword>
<dbReference type="InterPro" id="IPR013762">
    <property type="entry name" value="Integrase-like_cat_sf"/>
</dbReference>